<dbReference type="AlphaFoldDB" id="A0A942YJ23"/>
<evidence type="ECO:0000256" key="5">
    <source>
        <dbReference type="ARBA" id="ARBA00006654"/>
    </source>
</evidence>
<dbReference type="InterPro" id="IPR008334">
    <property type="entry name" value="5'-Nucleotdase_C"/>
</dbReference>
<dbReference type="InterPro" id="IPR004843">
    <property type="entry name" value="Calcineurin-like_PHP"/>
</dbReference>
<name>A0A942YJ23_9BACI</name>
<dbReference type="SUPFAM" id="SSF56300">
    <property type="entry name" value="Metallo-dependent phosphatases"/>
    <property type="match status" value="1"/>
</dbReference>
<evidence type="ECO:0000256" key="11">
    <source>
        <dbReference type="RuleBase" id="RU362119"/>
    </source>
</evidence>
<evidence type="ECO:0000259" key="13">
    <source>
        <dbReference type="Pfam" id="PF02872"/>
    </source>
</evidence>
<gene>
    <name evidence="14" type="ORF">KHA97_18645</name>
</gene>
<dbReference type="GO" id="GO:0008663">
    <property type="term" value="F:2',3'-cyclic-nucleotide 2'-phosphodiesterase activity"/>
    <property type="evidence" value="ECO:0007669"/>
    <property type="project" value="UniProtKB-EC"/>
</dbReference>
<dbReference type="Gene3D" id="3.90.780.10">
    <property type="entry name" value="5'-Nucleotidase, C-terminal domain"/>
    <property type="match status" value="1"/>
</dbReference>
<evidence type="ECO:0000256" key="4">
    <source>
        <dbReference type="ARBA" id="ARBA00004196"/>
    </source>
</evidence>
<evidence type="ECO:0000256" key="6">
    <source>
        <dbReference type="ARBA" id="ARBA00022723"/>
    </source>
</evidence>
<keyword evidence="9 11" id="KW-0378">Hydrolase</keyword>
<dbReference type="Pfam" id="PF02872">
    <property type="entry name" value="5_nucleotid_C"/>
    <property type="match status" value="1"/>
</dbReference>
<dbReference type="InterPro" id="IPR036907">
    <property type="entry name" value="5'-Nucleotdase_C_sf"/>
</dbReference>
<keyword evidence="6" id="KW-0479">Metal-binding</keyword>
<comment type="cofactor">
    <cofactor evidence="3">
        <name>a divalent metal cation</name>
        <dbReference type="ChEBI" id="CHEBI:60240"/>
    </cofactor>
</comment>
<sequence>MQEKDEQCTLVILETSDLHGHVFPKQYRNHEEVNSGLAKVATIIKDEHEKNNYSLLIDNGDVIQGTPLTYYYAKFMHEEKNPLISIMNELEYDCAVLGNHEFNYGDELLQRAIDQSAFNCLSANILKEETMEPVFGPPYLVKEFDNGLKVIILGVTTHFIPNWEQPSNIKGLVFEDALSSAKKWIEYIQEHEKYDLLVVSYHGGFERDLHSGEETEALTGENQAYEMCQTLTGIDVLLTGHQHRMIADKVNEVTVIQPGCHGEAVGKVAVTFEKVNGKWVVKESSPQLIKVSDDVKADPHIMKLTKEYEEATQTWLDQPICTIIGNMTIENPFEVRISDHPLIEFLNQVQMEASGAKISCTALFDNDSRGFGEHITMRDIVSTYVYPNTLKVIRITGEAMKDALEKSASYFMMDGNGDISVNPEFTEPKPQHYNYDMWEGVDYLLDIRNPIGSRVAYLKIGEKPVQMDEEYDVVMNNYRAAGGGGYTMFRNMPVIKEIQIDMTELIANYMLKRKTIHASCNGNWKVIW</sequence>
<keyword evidence="15" id="KW-1185">Reference proteome</keyword>
<dbReference type="GO" id="GO:0030288">
    <property type="term" value="C:outer membrane-bounded periplasmic space"/>
    <property type="evidence" value="ECO:0007669"/>
    <property type="project" value="TreeGrafter"/>
</dbReference>
<dbReference type="Pfam" id="PF00149">
    <property type="entry name" value="Metallophos"/>
    <property type="match status" value="1"/>
</dbReference>
<evidence type="ECO:0000259" key="12">
    <source>
        <dbReference type="Pfam" id="PF00149"/>
    </source>
</evidence>
<evidence type="ECO:0000313" key="15">
    <source>
        <dbReference type="Proteomes" id="UP000681414"/>
    </source>
</evidence>
<dbReference type="PANTHER" id="PTHR11575:SF6">
    <property type="entry name" value="2',3'-CYCLIC-NUCLEOTIDE 2'-PHOSPHODIESTERASE_3'-NUCLEOTIDASE"/>
    <property type="match status" value="1"/>
</dbReference>
<dbReference type="SUPFAM" id="SSF55816">
    <property type="entry name" value="5'-nucleotidase (syn. UDP-sugar hydrolase), C-terminal domain"/>
    <property type="match status" value="1"/>
</dbReference>
<keyword evidence="7" id="KW-0732">Signal</keyword>
<dbReference type="GO" id="GO:0046872">
    <property type="term" value="F:metal ion binding"/>
    <property type="evidence" value="ECO:0007669"/>
    <property type="project" value="UniProtKB-KW"/>
</dbReference>
<organism evidence="14 15">
    <name type="scientific">Lederbergia citri</name>
    <dbReference type="NCBI Taxonomy" id="2833580"/>
    <lineage>
        <taxon>Bacteria</taxon>
        <taxon>Bacillati</taxon>
        <taxon>Bacillota</taxon>
        <taxon>Bacilli</taxon>
        <taxon>Bacillales</taxon>
        <taxon>Bacillaceae</taxon>
        <taxon>Lederbergia</taxon>
    </lineage>
</organism>
<dbReference type="InterPro" id="IPR041827">
    <property type="entry name" value="CpdB_N"/>
</dbReference>
<evidence type="ECO:0000313" key="14">
    <source>
        <dbReference type="EMBL" id="MBS4197075.1"/>
    </source>
</evidence>
<dbReference type="PRINTS" id="PR01607">
    <property type="entry name" value="APYRASEFAMLY"/>
</dbReference>
<keyword evidence="10" id="KW-0511">Multifunctional enzyme</keyword>
<proteinExistence type="inferred from homology"/>
<comment type="subcellular location">
    <subcellularLocation>
        <location evidence="4">Cell envelope</location>
    </subcellularLocation>
</comment>
<evidence type="ECO:0000256" key="10">
    <source>
        <dbReference type="ARBA" id="ARBA00023268"/>
    </source>
</evidence>
<reference evidence="14 15" key="1">
    <citation type="submission" date="2021-05" db="EMBL/GenBank/DDBJ databases">
        <title>Novel Bacillus species.</title>
        <authorList>
            <person name="Liu G."/>
        </authorList>
    </citation>
    <scope>NUCLEOTIDE SEQUENCE [LARGE SCALE GENOMIC DNA]</scope>
    <source>
        <strain evidence="15">FJAT-49780</strain>
    </source>
</reference>
<evidence type="ECO:0000256" key="9">
    <source>
        <dbReference type="ARBA" id="ARBA00022801"/>
    </source>
</evidence>
<dbReference type="InterPro" id="IPR006146">
    <property type="entry name" value="5'-Nucleotdase_CS"/>
</dbReference>
<dbReference type="InterPro" id="IPR006179">
    <property type="entry name" value="5_nucleotidase/apyrase"/>
</dbReference>
<protein>
    <submittedName>
        <fullName evidence="14">Bifunctional metallophosphatase/5'-nucleotidase</fullName>
    </submittedName>
</protein>
<comment type="catalytic activity">
    <reaction evidence="2">
        <text>a nucleoside 2',3'-cyclic phosphate + H2O = a nucleoside 3'-phosphate + H(+)</text>
        <dbReference type="Rhea" id="RHEA:19621"/>
        <dbReference type="ChEBI" id="CHEBI:15377"/>
        <dbReference type="ChEBI" id="CHEBI:15378"/>
        <dbReference type="ChEBI" id="CHEBI:66949"/>
        <dbReference type="ChEBI" id="CHEBI:66954"/>
        <dbReference type="EC" id="3.1.4.16"/>
    </reaction>
</comment>
<dbReference type="CDD" id="cd07410">
    <property type="entry name" value="MPP_CpdB_N"/>
    <property type="match status" value="1"/>
</dbReference>
<feature type="domain" description="Calcineurin-like phosphoesterase" evidence="12">
    <location>
        <begin position="12"/>
        <end position="244"/>
    </location>
</feature>
<comment type="catalytic activity">
    <reaction evidence="1">
        <text>a ribonucleoside 3'-phosphate + H2O = a ribonucleoside + phosphate</text>
        <dbReference type="Rhea" id="RHEA:10144"/>
        <dbReference type="ChEBI" id="CHEBI:13197"/>
        <dbReference type="ChEBI" id="CHEBI:15377"/>
        <dbReference type="ChEBI" id="CHEBI:18254"/>
        <dbReference type="ChEBI" id="CHEBI:43474"/>
        <dbReference type="EC" id="3.1.3.6"/>
    </reaction>
</comment>
<dbReference type="RefSeq" id="WP_213126262.1">
    <property type="nucleotide sequence ID" value="NZ_JAGYPG010000003.1"/>
</dbReference>
<feature type="domain" description="5'-Nucleotidase C-terminal" evidence="13">
    <location>
        <begin position="332"/>
        <end position="490"/>
    </location>
</feature>
<dbReference type="EMBL" id="JAGYPG010000003">
    <property type="protein sequence ID" value="MBS4197075.1"/>
    <property type="molecule type" value="Genomic_DNA"/>
</dbReference>
<evidence type="ECO:0000256" key="7">
    <source>
        <dbReference type="ARBA" id="ARBA00022729"/>
    </source>
</evidence>
<evidence type="ECO:0000256" key="1">
    <source>
        <dbReference type="ARBA" id="ARBA00000527"/>
    </source>
</evidence>
<dbReference type="GO" id="GO:0008254">
    <property type="term" value="F:3'-nucleotidase activity"/>
    <property type="evidence" value="ECO:0007669"/>
    <property type="project" value="UniProtKB-EC"/>
</dbReference>
<dbReference type="PANTHER" id="PTHR11575">
    <property type="entry name" value="5'-NUCLEOTIDASE-RELATED"/>
    <property type="match status" value="1"/>
</dbReference>
<dbReference type="Proteomes" id="UP000681414">
    <property type="component" value="Unassembled WGS sequence"/>
</dbReference>
<evidence type="ECO:0000256" key="2">
    <source>
        <dbReference type="ARBA" id="ARBA00001730"/>
    </source>
</evidence>
<dbReference type="PROSITE" id="PS00786">
    <property type="entry name" value="5_NUCLEOTIDASE_2"/>
    <property type="match status" value="1"/>
</dbReference>
<dbReference type="InterPro" id="IPR029052">
    <property type="entry name" value="Metallo-depent_PP-like"/>
</dbReference>
<dbReference type="Gene3D" id="3.60.21.10">
    <property type="match status" value="1"/>
</dbReference>
<comment type="similarity">
    <text evidence="5 11">Belongs to the 5'-nucleotidase family.</text>
</comment>
<keyword evidence="8 11" id="KW-0547">Nucleotide-binding</keyword>
<evidence type="ECO:0000256" key="3">
    <source>
        <dbReference type="ARBA" id="ARBA00001968"/>
    </source>
</evidence>
<accession>A0A942YJ23</accession>
<dbReference type="GO" id="GO:0000166">
    <property type="term" value="F:nucleotide binding"/>
    <property type="evidence" value="ECO:0007669"/>
    <property type="project" value="UniProtKB-KW"/>
</dbReference>
<dbReference type="GO" id="GO:0009166">
    <property type="term" value="P:nucleotide catabolic process"/>
    <property type="evidence" value="ECO:0007669"/>
    <property type="project" value="InterPro"/>
</dbReference>
<evidence type="ECO:0000256" key="8">
    <source>
        <dbReference type="ARBA" id="ARBA00022741"/>
    </source>
</evidence>
<comment type="caution">
    <text evidence="14">The sequence shown here is derived from an EMBL/GenBank/DDBJ whole genome shotgun (WGS) entry which is preliminary data.</text>
</comment>